<comment type="caution">
    <text evidence="1">The sequence shown here is derived from an EMBL/GenBank/DDBJ whole genome shotgun (WGS) entry which is preliminary data.</text>
</comment>
<name>A0A645ILU2_9ZZZZ</name>
<dbReference type="EMBL" id="VSSQ01117305">
    <property type="protein sequence ID" value="MPN51812.1"/>
    <property type="molecule type" value="Genomic_DNA"/>
</dbReference>
<proteinExistence type="predicted"/>
<sequence>MILNNDIPADFMAVSSKFSPRFPKVISDASKIAKGNARGTKVKIA</sequence>
<evidence type="ECO:0000313" key="1">
    <source>
        <dbReference type="EMBL" id="MPN51812.1"/>
    </source>
</evidence>
<gene>
    <name evidence="1" type="ORF">SDC9_199461</name>
</gene>
<protein>
    <submittedName>
        <fullName evidence="1">Uncharacterized protein</fullName>
    </submittedName>
</protein>
<organism evidence="1">
    <name type="scientific">bioreactor metagenome</name>
    <dbReference type="NCBI Taxonomy" id="1076179"/>
    <lineage>
        <taxon>unclassified sequences</taxon>
        <taxon>metagenomes</taxon>
        <taxon>ecological metagenomes</taxon>
    </lineage>
</organism>
<dbReference type="AlphaFoldDB" id="A0A645ILU2"/>
<reference evidence="1" key="1">
    <citation type="submission" date="2019-08" db="EMBL/GenBank/DDBJ databases">
        <authorList>
            <person name="Kucharzyk K."/>
            <person name="Murdoch R.W."/>
            <person name="Higgins S."/>
            <person name="Loffler F."/>
        </authorList>
    </citation>
    <scope>NUCLEOTIDE SEQUENCE</scope>
</reference>
<accession>A0A645ILU2</accession>